<keyword evidence="1" id="KW-0482">Metalloprotease</keyword>
<dbReference type="Pfam" id="PF07364">
    <property type="entry name" value="DUF1485"/>
    <property type="match status" value="1"/>
</dbReference>
<feature type="domain" description="Microcystin LR degradation protein MlrC N-terminal" evidence="3">
    <location>
        <begin position="3"/>
        <end position="294"/>
    </location>
</feature>
<name>A0A1B0Z277_9PROT</name>
<dbReference type="InterPro" id="IPR010799">
    <property type="entry name" value="MlrC_C"/>
</dbReference>
<reference evidence="4" key="1">
    <citation type="submission" date="2015-11" db="EMBL/GenBank/DDBJ databases">
        <title>Genomes of Abundant and Widespread Viruses from the Deep Ocean.</title>
        <authorList>
            <person name="Mizuno C.M."/>
            <person name="Ghai R."/>
            <person name="Saghai A."/>
            <person name="Lopez-Garcia P."/>
            <person name="Rodriguez-Valera F."/>
        </authorList>
    </citation>
    <scope>NUCLEOTIDE SEQUENCE</scope>
</reference>
<evidence type="ECO:0000259" key="2">
    <source>
        <dbReference type="Pfam" id="PF07171"/>
    </source>
</evidence>
<keyword evidence="1" id="KW-0645">Protease</keyword>
<dbReference type="InterPro" id="IPR015995">
    <property type="entry name" value="MlrC_N"/>
</dbReference>
<organism evidence="4">
    <name type="scientific">uncultured Alphaproteobacteria bacterium</name>
    <dbReference type="NCBI Taxonomy" id="91750"/>
    <lineage>
        <taxon>Bacteria</taxon>
        <taxon>Pseudomonadati</taxon>
        <taxon>Pseudomonadota</taxon>
        <taxon>Alphaproteobacteria</taxon>
        <taxon>environmental samples</taxon>
    </lineage>
</organism>
<proteinExistence type="inferred from homology"/>
<sequence length="517" mass="54795">MARIAVGGFQHETNTFAPVQADYAAFAEADAWPALTRGAGLFDAVAGINLPIAGFVTAARDSGHSLLPLSWCSAAPSAHVTEDAFERISAMLLEDIAAVKPDAIYLDLHGAMVAEHFADGEGALLNRIRAAVGAEMPIVISLDLHANISIEMRDTASALTAYRSYPHIDMDLTGARAAKLMDKILQSGGTPASHLRPIDFLIPINAQCTMEEPAGRLYRRLGELEAGPGVWQLSFAMGFPPADISICGPSVYGCGSDTAAVARAVEIMADEIEAAESEFTEQLFSPGEAVRLAMANADAGPFIIADTQDNPGAGGNSDTVGMLEALLSCGAKGAVLAILYDPEVAEAAHHAGEGHSFSAALGAKSGQPRQRPFEGKFSVERIGNGRFTATGSMWRGARMELGKMALLKVVDKAADVRVIVSSRKFQAADQSIFRHLGLEPIEQDILVLKSSVHFRADFQPIAAKIITAIAPGPNLADARKFPYKNLRPGLRIQPNGPRVFGIETRAIGGYCSYGETE</sequence>
<comment type="cofactor">
    <cofactor evidence="1">
        <name>Zn(2+)</name>
        <dbReference type="ChEBI" id="CHEBI:29105"/>
    </cofactor>
    <text evidence="1">Binds 1 zinc ion per subunit.</text>
</comment>
<dbReference type="InterPro" id="IPR009197">
    <property type="entry name" value="MlrC"/>
</dbReference>
<dbReference type="EMBL" id="KT997804">
    <property type="protein sequence ID" value="ANO58297.1"/>
    <property type="molecule type" value="Genomic_DNA"/>
</dbReference>
<accession>A0A1B0Z277</accession>
<comment type="function">
    <text evidence="1">Involved in peptidolytic degradation of cyclic heptapeptide hepatotoxin microcystin (MC).</text>
</comment>
<dbReference type="GO" id="GO:0008237">
    <property type="term" value="F:metallopeptidase activity"/>
    <property type="evidence" value="ECO:0007669"/>
    <property type="project" value="UniProtKB-KW"/>
</dbReference>
<keyword evidence="1" id="KW-0378">Hydrolase</keyword>
<dbReference type="AlphaFoldDB" id="A0A1B0Z277"/>
<dbReference type="PIRSF" id="PIRSF012702">
    <property type="entry name" value="UCP012702"/>
    <property type="match status" value="1"/>
</dbReference>
<protein>
    <recommendedName>
        <fullName evidence="1">Microcystinase C</fullName>
        <shortName evidence="1">MlrC</shortName>
    </recommendedName>
</protein>
<dbReference type="Pfam" id="PF07171">
    <property type="entry name" value="MlrC_C"/>
    <property type="match status" value="1"/>
</dbReference>
<evidence type="ECO:0000259" key="3">
    <source>
        <dbReference type="Pfam" id="PF07364"/>
    </source>
</evidence>
<evidence type="ECO:0000256" key="1">
    <source>
        <dbReference type="PIRNR" id="PIRNR012702"/>
    </source>
</evidence>
<dbReference type="GO" id="GO:0006508">
    <property type="term" value="P:proteolysis"/>
    <property type="evidence" value="ECO:0007669"/>
    <property type="project" value="UniProtKB-KW"/>
</dbReference>
<dbReference type="GO" id="GO:0046872">
    <property type="term" value="F:metal ion binding"/>
    <property type="evidence" value="ECO:0007669"/>
    <property type="project" value="UniProtKB-KW"/>
</dbReference>
<comment type="similarity">
    <text evidence="1">Belongs to the peptidase M81 family.</text>
</comment>
<keyword evidence="1" id="KW-0479">Metal-binding</keyword>
<evidence type="ECO:0000313" key="4">
    <source>
        <dbReference type="EMBL" id="ANO58297.1"/>
    </source>
</evidence>
<feature type="domain" description="Microcystin LR degradation protein MlrC C-terminal" evidence="2">
    <location>
        <begin position="304"/>
        <end position="485"/>
    </location>
</feature>